<feature type="compositionally biased region" description="Low complexity" evidence="2">
    <location>
        <begin position="42"/>
        <end position="59"/>
    </location>
</feature>
<dbReference type="VEuPathDB" id="FungiDB:BCV72DRAFT_8498"/>
<feature type="domain" description="RING-type" evidence="3">
    <location>
        <begin position="251"/>
        <end position="298"/>
    </location>
</feature>
<dbReference type="InterPro" id="IPR007527">
    <property type="entry name" value="Znf_SWIM"/>
</dbReference>
<evidence type="ECO:0000259" key="3">
    <source>
        <dbReference type="PROSITE" id="PS50089"/>
    </source>
</evidence>
<dbReference type="Gene3D" id="3.30.40.10">
    <property type="entry name" value="Zinc/RING finger domain, C3HC4 (zinc finger)"/>
    <property type="match status" value="1"/>
</dbReference>
<feature type="domain" description="SWIM-type" evidence="4">
    <location>
        <begin position="149"/>
        <end position="182"/>
    </location>
</feature>
<keyword evidence="1" id="KW-0862">Zinc</keyword>
<dbReference type="InterPro" id="IPR013083">
    <property type="entry name" value="Znf_RING/FYVE/PHD"/>
</dbReference>
<dbReference type="EMBL" id="KV921961">
    <property type="protein sequence ID" value="ORE04811.1"/>
    <property type="molecule type" value="Genomic_DNA"/>
</dbReference>
<dbReference type="PROSITE" id="PS50089">
    <property type="entry name" value="ZF_RING_2"/>
    <property type="match status" value="1"/>
</dbReference>
<keyword evidence="1" id="KW-0479">Metal-binding</keyword>
<dbReference type="Proteomes" id="UP000242414">
    <property type="component" value="Unassembled WGS sequence"/>
</dbReference>
<gene>
    <name evidence="5" type="ORF">BCV72DRAFT_8498</name>
</gene>
<proteinExistence type="predicted"/>
<organism evidence="5">
    <name type="scientific">Rhizopus microsporus var. microsporus</name>
    <dbReference type="NCBI Taxonomy" id="86635"/>
    <lineage>
        <taxon>Eukaryota</taxon>
        <taxon>Fungi</taxon>
        <taxon>Fungi incertae sedis</taxon>
        <taxon>Mucoromycota</taxon>
        <taxon>Mucoromycotina</taxon>
        <taxon>Mucoromycetes</taxon>
        <taxon>Mucorales</taxon>
        <taxon>Mucorineae</taxon>
        <taxon>Rhizopodaceae</taxon>
        <taxon>Rhizopus</taxon>
    </lineage>
</organism>
<feature type="compositionally biased region" description="Low complexity" evidence="2">
    <location>
        <begin position="23"/>
        <end position="33"/>
    </location>
</feature>
<keyword evidence="1" id="KW-0863">Zinc-finger</keyword>
<dbReference type="PANTHER" id="PTHR21540:SF0">
    <property type="entry name" value="PHD FAMILY PROTEIN"/>
    <property type="match status" value="1"/>
</dbReference>
<reference evidence="5" key="1">
    <citation type="journal article" date="2016" name="Proc. Natl. Acad. Sci. U.S.A.">
        <title>Lipid metabolic changes in an early divergent fungus govern the establishment of a mutualistic symbiosis with endobacteria.</title>
        <authorList>
            <person name="Lastovetsky O.A."/>
            <person name="Gaspar M.L."/>
            <person name="Mondo S.J."/>
            <person name="LaButti K.M."/>
            <person name="Sandor L."/>
            <person name="Grigoriev I.V."/>
            <person name="Henry S.A."/>
            <person name="Pawlowska T.E."/>
        </authorList>
    </citation>
    <scope>NUCLEOTIDE SEQUENCE [LARGE SCALE GENOMIC DNA]</scope>
    <source>
        <strain evidence="5">ATCC 52814</strain>
    </source>
</reference>
<dbReference type="PROSITE" id="PS50966">
    <property type="entry name" value="ZF_SWIM"/>
    <property type="match status" value="1"/>
</dbReference>
<dbReference type="GO" id="GO:0008270">
    <property type="term" value="F:zinc ion binding"/>
    <property type="evidence" value="ECO:0007669"/>
    <property type="project" value="UniProtKB-KW"/>
</dbReference>
<dbReference type="InterPro" id="IPR001841">
    <property type="entry name" value="Znf_RING"/>
</dbReference>
<dbReference type="GO" id="GO:0061630">
    <property type="term" value="F:ubiquitin protein ligase activity"/>
    <property type="evidence" value="ECO:0007669"/>
    <property type="project" value="InterPro"/>
</dbReference>
<dbReference type="OrthoDB" id="2122982at2759"/>
<dbReference type="AlphaFoldDB" id="A0A1X0QYK0"/>
<dbReference type="SUPFAM" id="SSF57850">
    <property type="entry name" value="RING/U-box"/>
    <property type="match status" value="1"/>
</dbReference>
<protein>
    <recommendedName>
        <fullName evidence="6">SWIM-type domain-containing protein</fullName>
    </recommendedName>
</protein>
<evidence type="ECO:0000256" key="1">
    <source>
        <dbReference type="PROSITE-ProRule" id="PRU00175"/>
    </source>
</evidence>
<evidence type="ECO:0000313" key="5">
    <source>
        <dbReference type="EMBL" id="ORE04811.1"/>
    </source>
</evidence>
<evidence type="ECO:0000256" key="2">
    <source>
        <dbReference type="SAM" id="MobiDB-lite"/>
    </source>
</evidence>
<sequence length="360" mass="40962">MPKRTKKKNEGTAEDPIDLSEEPTTTTTTTTTTKRPKRTKKTVSTSNTVSTNTTASTSTGKRRKKQVASFVLDENAMQVLKTSVEAEKKKRLAIRAKLPPEAKIYLNESMRGRVTRALKQRMFVLSRQLSPDDESTEVFEVLGSIGNNYTVTISSHMKCTCMDYALRRTHCKHILMVLLKVYRLPYDNPLYQSLYTKKEERIHARSFCRQVDPSILVPEDVRERIMNTMYGISQDGSTPEAKRRPLDISDCPICFEEFEEGKIDQIDFCKVCGNNIHKECFGMWAASKGANVTCVYCRSKWVTPEPFTGPKKKTGIDLGPGHLLEGNYANFAQELGLATKRDTSTYRRSYRDEDYLDDDV</sequence>
<evidence type="ECO:0008006" key="6">
    <source>
        <dbReference type="Google" id="ProtNLM"/>
    </source>
</evidence>
<dbReference type="InterPro" id="IPR039903">
    <property type="entry name" value="Zswim2"/>
</dbReference>
<dbReference type="PANTHER" id="PTHR21540">
    <property type="entry name" value="RING FINGER AND SWIM DOMAIN-CONTAINING PROTEIN 2"/>
    <property type="match status" value="1"/>
</dbReference>
<feature type="region of interest" description="Disordered" evidence="2">
    <location>
        <begin position="1"/>
        <end position="64"/>
    </location>
</feature>
<evidence type="ECO:0000259" key="4">
    <source>
        <dbReference type="PROSITE" id="PS50966"/>
    </source>
</evidence>
<name>A0A1X0QYK0_RHIZD</name>
<accession>A0A1X0QYK0</accession>
<feature type="compositionally biased region" description="Acidic residues" evidence="2">
    <location>
        <begin position="12"/>
        <end position="21"/>
    </location>
</feature>